<evidence type="ECO:0000313" key="2">
    <source>
        <dbReference type="EMBL" id="MCL2914513.1"/>
    </source>
</evidence>
<name>A0ABT0N7T8_9GAMM</name>
<evidence type="ECO:0000256" key="1">
    <source>
        <dbReference type="SAM" id="Coils"/>
    </source>
</evidence>
<proteinExistence type="predicted"/>
<dbReference type="EMBL" id="JAKIKT010000004">
    <property type="protein sequence ID" value="MCL2914513.1"/>
    <property type="molecule type" value="Genomic_DNA"/>
</dbReference>
<protein>
    <submittedName>
        <fullName evidence="2">Uncharacterized protein</fullName>
    </submittedName>
</protein>
<dbReference type="RefSeq" id="WP_249249193.1">
    <property type="nucleotide sequence ID" value="NZ_JAKIKT010000004.1"/>
</dbReference>
<feature type="coiled-coil region" evidence="1">
    <location>
        <begin position="179"/>
        <end position="206"/>
    </location>
</feature>
<organism evidence="2 3">
    <name type="scientific">Shewanella corallii</name>
    <dbReference type="NCBI Taxonomy" id="560080"/>
    <lineage>
        <taxon>Bacteria</taxon>
        <taxon>Pseudomonadati</taxon>
        <taxon>Pseudomonadota</taxon>
        <taxon>Gammaproteobacteria</taxon>
        <taxon>Alteromonadales</taxon>
        <taxon>Shewanellaceae</taxon>
        <taxon>Shewanella</taxon>
    </lineage>
</organism>
<comment type="caution">
    <text evidence="2">The sequence shown here is derived from an EMBL/GenBank/DDBJ whole genome shotgun (WGS) entry which is preliminary data.</text>
</comment>
<sequence>MYISNNQAAYIHSLEQSSSNIQAKEKQNVNDIETLMLNQDESIQISGIGMSLGALAEGRELFQMQSGIPKALTEEEQQQESEIHKKIDDIMSKYFKPPSEDEQKELADIFSKIDAIFADGEVTADESKQLNALTRKLDESHSRDVDLESMSEEDKKALDELFASLDKLYGFDQLKKEDVDSINNTMKMIDELLAKLEKQIDESQNSYK</sequence>
<gene>
    <name evidence="2" type="ORF">L2725_12125</name>
</gene>
<keyword evidence="3" id="KW-1185">Reference proteome</keyword>
<reference evidence="2 3" key="1">
    <citation type="submission" date="2022-01" db="EMBL/GenBank/DDBJ databases">
        <title>Whole genome-based taxonomy of the Shewanellaceae.</title>
        <authorList>
            <person name="Martin-Rodriguez A.J."/>
        </authorList>
    </citation>
    <scope>NUCLEOTIDE SEQUENCE [LARGE SCALE GENOMIC DNA]</scope>
    <source>
        <strain evidence="2 3">DSM 21332</strain>
    </source>
</reference>
<accession>A0ABT0N7T8</accession>
<keyword evidence="1" id="KW-0175">Coiled coil</keyword>
<evidence type="ECO:0000313" key="3">
    <source>
        <dbReference type="Proteomes" id="UP001202831"/>
    </source>
</evidence>
<dbReference type="Proteomes" id="UP001202831">
    <property type="component" value="Unassembled WGS sequence"/>
</dbReference>